<sequence length="193" mass="22492">MYVCEYVGLQIGPMNNCLGFCITCLLGMAISRKIENFDLDYFDIANDQGNATMNEDHISNGFREKLMHNWNNDIETQGFNVLTKITLNVHHHHSHRRRRQHHLVAPHGTIFKSLCRYNKINHFTCIVSTILQTKQVVYEYNCLVKERSVAAELQCTAQHSTVSIVERMWLMFVGWINKYTQLAALARFKSHYI</sequence>
<reference evidence="1 2" key="1">
    <citation type="journal article" date="2015" name="Nat. Commun.">
        <title>Lucilia cuprina genome unlocks parasitic fly biology to underpin future interventions.</title>
        <authorList>
            <person name="Anstead C.A."/>
            <person name="Korhonen P.K."/>
            <person name="Young N.D."/>
            <person name="Hall R.S."/>
            <person name="Jex A.R."/>
            <person name="Murali S.C."/>
            <person name="Hughes D.S."/>
            <person name="Lee S.F."/>
            <person name="Perry T."/>
            <person name="Stroehlein A.J."/>
            <person name="Ansell B.R."/>
            <person name="Breugelmans B."/>
            <person name="Hofmann A."/>
            <person name="Qu J."/>
            <person name="Dugan S."/>
            <person name="Lee S.L."/>
            <person name="Chao H."/>
            <person name="Dinh H."/>
            <person name="Han Y."/>
            <person name="Doddapaneni H.V."/>
            <person name="Worley K.C."/>
            <person name="Muzny D.M."/>
            <person name="Ioannidis P."/>
            <person name="Waterhouse R.M."/>
            <person name="Zdobnov E.M."/>
            <person name="James P.J."/>
            <person name="Bagnall N.H."/>
            <person name="Kotze A.C."/>
            <person name="Gibbs R.A."/>
            <person name="Richards S."/>
            <person name="Batterham P."/>
            <person name="Gasser R.B."/>
        </authorList>
    </citation>
    <scope>NUCLEOTIDE SEQUENCE [LARGE SCALE GENOMIC DNA]</scope>
    <source>
        <strain evidence="1 2">LS</strain>
        <tissue evidence="1">Full body</tissue>
    </source>
</reference>
<comment type="caution">
    <text evidence="1">The sequence shown here is derived from an EMBL/GenBank/DDBJ whole genome shotgun (WGS) entry which is preliminary data.</text>
</comment>
<protein>
    <submittedName>
        <fullName evidence="1">Uncharacterized protein</fullName>
    </submittedName>
</protein>
<gene>
    <name evidence="1" type="ORF">FF38_08410</name>
</gene>
<evidence type="ECO:0000313" key="1">
    <source>
        <dbReference type="EMBL" id="KNC21284.1"/>
    </source>
</evidence>
<dbReference type="EMBL" id="JRES01001641">
    <property type="protein sequence ID" value="KNC21284.1"/>
    <property type="molecule type" value="Genomic_DNA"/>
</dbReference>
<dbReference type="Proteomes" id="UP000037069">
    <property type="component" value="Unassembled WGS sequence"/>
</dbReference>
<organism evidence="1 2">
    <name type="scientific">Lucilia cuprina</name>
    <name type="common">Green bottle fly</name>
    <name type="synonym">Australian sheep blowfly</name>
    <dbReference type="NCBI Taxonomy" id="7375"/>
    <lineage>
        <taxon>Eukaryota</taxon>
        <taxon>Metazoa</taxon>
        <taxon>Ecdysozoa</taxon>
        <taxon>Arthropoda</taxon>
        <taxon>Hexapoda</taxon>
        <taxon>Insecta</taxon>
        <taxon>Pterygota</taxon>
        <taxon>Neoptera</taxon>
        <taxon>Endopterygota</taxon>
        <taxon>Diptera</taxon>
        <taxon>Brachycera</taxon>
        <taxon>Muscomorpha</taxon>
        <taxon>Oestroidea</taxon>
        <taxon>Calliphoridae</taxon>
        <taxon>Luciliinae</taxon>
        <taxon>Lucilia</taxon>
    </lineage>
</organism>
<name>A0A0L0BPZ1_LUCCU</name>
<proteinExistence type="predicted"/>
<accession>A0A0L0BPZ1</accession>
<keyword evidence="2" id="KW-1185">Reference proteome</keyword>
<dbReference type="AlphaFoldDB" id="A0A0L0BPZ1"/>
<evidence type="ECO:0000313" key="2">
    <source>
        <dbReference type="Proteomes" id="UP000037069"/>
    </source>
</evidence>